<sequence>EEVYSDKSSSNAALLFSKKYNEGKKTAYPGPEIFGLQIECVEKERLKKQHSRTLKSIDNLSLSAQRDRANKVARLEYQTFEEKYKTLYHPNDNPILRSISNK</sequence>
<organism evidence="1 2">
    <name type="scientific">Cetraspora pellucida</name>
    <dbReference type="NCBI Taxonomy" id="1433469"/>
    <lineage>
        <taxon>Eukaryota</taxon>
        <taxon>Fungi</taxon>
        <taxon>Fungi incertae sedis</taxon>
        <taxon>Mucoromycota</taxon>
        <taxon>Glomeromycotina</taxon>
        <taxon>Glomeromycetes</taxon>
        <taxon>Diversisporales</taxon>
        <taxon>Gigasporaceae</taxon>
        <taxon>Cetraspora</taxon>
    </lineage>
</organism>
<proteinExistence type="predicted"/>
<accession>A0ACA9PEH9</accession>
<evidence type="ECO:0000313" key="2">
    <source>
        <dbReference type="Proteomes" id="UP000789366"/>
    </source>
</evidence>
<name>A0ACA9PEH9_9GLOM</name>
<dbReference type="Proteomes" id="UP000789366">
    <property type="component" value="Unassembled WGS sequence"/>
</dbReference>
<comment type="caution">
    <text evidence="1">The sequence shown here is derived from an EMBL/GenBank/DDBJ whole genome shotgun (WGS) entry which is preliminary data.</text>
</comment>
<evidence type="ECO:0000313" key="1">
    <source>
        <dbReference type="EMBL" id="CAG8699704.1"/>
    </source>
</evidence>
<gene>
    <name evidence="1" type="ORF">SPELUC_LOCUS11210</name>
</gene>
<protein>
    <submittedName>
        <fullName evidence="1">853_t:CDS:1</fullName>
    </submittedName>
</protein>
<keyword evidence="2" id="KW-1185">Reference proteome</keyword>
<feature type="non-terminal residue" evidence="1">
    <location>
        <position position="1"/>
    </location>
</feature>
<reference evidence="1" key="1">
    <citation type="submission" date="2021-06" db="EMBL/GenBank/DDBJ databases">
        <authorList>
            <person name="Kallberg Y."/>
            <person name="Tangrot J."/>
            <person name="Rosling A."/>
        </authorList>
    </citation>
    <scope>NUCLEOTIDE SEQUENCE</scope>
    <source>
        <strain evidence="1">28 12/20/2015</strain>
    </source>
</reference>
<dbReference type="EMBL" id="CAJVPW010023012">
    <property type="protein sequence ID" value="CAG8699704.1"/>
    <property type="molecule type" value="Genomic_DNA"/>
</dbReference>